<evidence type="ECO:0000313" key="5">
    <source>
        <dbReference type="Proteomes" id="UP001301769"/>
    </source>
</evidence>
<organism evidence="4 5">
    <name type="scientific">Rhypophila decipiens</name>
    <dbReference type="NCBI Taxonomy" id="261697"/>
    <lineage>
        <taxon>Eukaryota</taxon>
        <taxon>Fungi</taxon>
        <taxon>Dikarya</taxon>
        <taxon>Ascomycota</taxon>
        <taxon>Pezizomycotina</taxon>
        <taxon>Sordariomycetes</taxon>
        <taxon>Sordariomycetidae</taxon>
        <taxon>Sordariales</taxon>
        <taxon>Naviculisporaceae</taxon>
        <taxon>Rhypophila</taxon>
    </lineage>
</organism>
<keyword evidence="1" id="KW-0862">Zinc</keyword>
<sequence length="396" mass="44926">MNALKMRALMDRFKAAAEARKNRSEEFYWPNVRNWLSTRKGDQPLPTCPVCREVLDVAGIDPVPTLNDNSTNTDTDNVESSGPCTGSCESKGMAAVLPCGHMMCHYCTGRSRDLEFDEDATCPVCRSKSRAPDSEHHIHYHAPTSVAEAYLDDEEVLAAVPLTIPEGGRMPKRCLACLACSALPSDTGAIPTITTTSLYDKETGPLFNLVPWQTWTTAPPAEEAREFNVHFWRLSEPNGSFLRIRTTDSHCCYYERLATSIMQPRSANLNANYEIAVRYDARIGKYILDFWFQENVFFSETFDRYLDLSKLIVPQLQADVAKGRLSKERSRYLMMTAMHCLDILDAILRREDLMPTMPLLWFSKGVPHYTNFPFQIREKSEDEESEKESEAETEGE</sequence>
<dbReference type="InterPro" id="IPR013083">
    <property type="entry name" value="Znf_RING/FYVE/PHD"/>
</dbReference>
<evidence type="ECO:0000259" key="3">
    <source>
        <dbReference type="PROSITE" id="PS50089"/>
    </source>
</evidence>
<dbReference type="GO" id="GO:0008270">
    <property type="term" value="F:zinc ion binding"/>
    <property type="evidence" value="ECO:0007669"/>
    <property type="project" value="UniProtKB-KW"/>
</dbReference>
<feature type="compositionally biased region" description="Low complexity" evidence="2">
    <location>
        <begin position="65"/>
        <end position="75"/>
    </location>
</feature>
<evidence type="ECO:0000256" key="1">
    <source>
        <dbReference type="PROSITE-ProRule" id="PRU00175"/>
    </source>
</evidence>
<feature type="region of interest" description="Disordered" evidence="2">
    <location>
        <begin position="62"/>
        <end position="82"/>
    </location>
</feature>
<dbReference type="InterPro" id="IPR001841">
    <property type="entry name" value="Znf_RING"/>
</dbReference>
<dbReference type="SUPFAM" id="SSF57850">
    <property type="entry name" value="RING/U-box"/>
    <property type="match status" value="1"/>
</dbReference>
<dbReference type="Gene3D" id="3.30.40.10">
    <property type="entry name" value="Zinc/RING finger domain, C3HC4 (zinc finger)"/>
    <property type="match status" value="1"/>
</dbReference>
<dbReference type="PROSITE" id="PS50089">
    <property type="entry name" value="ZF_RING_2"/>
    <property type="match status" value="1"/>
</dbReference>
<name>A0AAN6YDM0_9PEZI</name>
<keyword evidence="1" id="KW-0479">Metal-binding</keyword>
<gene>
    <name evidence="4" type="ORF">QBC37DRAFT_396786</name>
</gene>
<feature type="compositionally biased region" description="Acidic residues" evidence="2">
    <location>
        <begin position="381"/>
        <end position="396"/>
    </location>
</feature>
<dbReference type="Pfam" id="PF13920">
    <property type="entry name" value="zf-C3HC4_3"/>
    <property type="match status" value="1"/>
</dbReference>
<protein>
    <recommendedName>
        <fullName evidence="3">RING-type domain-containing protein</fullName>
    </recommendedName>
</protein>
<evidence type="ECO:0000256" key="2">
    <source>
        <dbReference type="SAM" id="MobiDB-lite"/>
    </source>
</evidence>
<keyword evidence="1" id="KW-0863">Zinc-finger</keyword>
<dbReference type="EMBL" id="MU858060">
    <property type="protein sequence ID" value="KAK4217353.1"/>
    <property type="molecule type" value="Genomic_DNA"/>
</dbReference>
<dbReference type="Proteomes" id="UP001301769">
    <property type="component" value="Unassembled WGS sequence"/>
</dbReference>
<feature type="region of interest" description="Disordered" evidence="2">
    <location>
        <begin position="377"/>
        <end position="396"/>
    </location>
</feature>
<proteinExistence type="predicted"/>
<keyword evidence="5" id="KW-1185">Reference proteome</keyword>
<dbReference type="SMART" id="SM00184">
    <property type="entry name" value="RING"/>
    <property type="match status" value="1"/>
</dbReference>
<reference evidence="4" key="1">
    <citation type="journal article" date="2023" name="Mol. Phylogenet. Evol.">
        <title>Genome-scale phylogeny and comparative genomics of the fungal order Sordariales.</title>
        <authorList>
            <person name="Hensen N."/>
            <person name="Bonometti L."/>
            <person name="Westerberg I."/>
            <person name="Brannstrom I.O."/>
            <person name="Guillou S."/>
            <person name="Cros-Aarteil S."/>
            <person name="Calhoun S."/>
            <person name="Haridas S."/>
            <person name="Kuo A."/>
            <person name="Mondo S."/>
            <person name="Pangilinan J."/>
            <person name="Riley R."/>
            <person name="LaButti K."/>
            <person name="Andreopoulos B."/>
            <person name="Lipzen A."/>
            <person name="Chen C."/>
            <person name="Yan M."/>
            <person name="Daum C."/>
            <person name="Ng V."/>
            <person name="Clum A."/>
            <person name="Steindorff A."/>
            <person name="Ohm R.A."/>
            <person name="Martin F."/>
            <person name="Silar P."/>
            <person name="Natvig D.O."/>
            <person name="Lalanne C."/>
            <person name="Gautier V."/>
            <person name="Ament-Velasquez S.L."/>
            <person name="Kruys A."/>
            <person name="Hutchinson M.I."/>
            <person name="Powell A.J."/>
            <person name="Barry K."/>
            <person name="Miller A.N."/>
            <person name="Grigoriev I.V."/>
            <person name="Debuchy R."/>
            <person name="Gladieux P."/>
            <person name="Hiltunen Thoren M."/>
            <person name="Johannesson H."/>
        </authorList>
    </citation>
    <scope>NUCLEOTIDE SEQUENCE</scope>
    <source>
        <strain evidence="4">PSN293</strain>
    </source>
</reference>
<accession>A0AAN6YDM0</accession>
<feature type="domain" description="RING-type" evidence="3">
    <location>
        <begin position="48"/>
        <end position="126"/>
    </location>
</feature>
<evidence type="ECO:0000313" key="4">
    <source>
        <dbReference type="EMBL" id="KAK4217353.1"/>
    </source>
</evidence>
<reference evidence="4" key="2">
    <citation type="submission" date="2023-05" db="EMBL/GenBank/DDBJ databases">
        <authorList>
            <consortium name="Lawrence Berkeley National Laboratory"/>
            <person name="Steindorff A."/>
            <person name="Hensen N."/>
            <person name="Bonometti L."/>
            <person name="Westerberg I."/>
            <person name="Brannstrom I.O."/>
            <person name="Guillou S."/>
            <person name="Cros-Aarteil S."/>
            <person name="Calhoun S."/>
            <person name="Haridas S."/>
            <person name="Kuo A."/>
            <person name="Mondo S."/>
            <person name="Pangilinan J."/>
            <person name="Riley R."/>
            <person name="Labutti K."/>
            <person name="Andreopoulos B."/>
            <person name="Lipzen A."/>
            <person name="Chen C."/>
            <person name="Yanf M."/>
            <person name="Daum C."/>
            <person name="Ng V."/>
            <person name="Clum A."/>
            <person name="Ohm R."/>
            <person name="Martin F."/>
            <person name="Silar P."/>
            <person name="Natvig D."/>
            <person name="Lalanne C."/>
            <person name="Gautier V."/>
            <person name="Ament-Velasquez S.L."/>
            <person name="Kruys A."/>
            <person name="Hutchinson M.I."/>
            <person name="Powell A.J."/>
            <person name="Barry K."/>
            <person name="Miller A.N."/>
            <person name="Grigoriev I.V."/>
            <person name="Debuchy R."/>
            <person name="Gladieux P."/>
            <person name="Thoren M.H."/>
            <person name="Johannesson H."/>
        </authorList>
    </citation>
    <scope>NUCLEOTIDE SEQUENCE</scope>
    <source>
        <strain evidence="4">PSN293</strain>
    </source>
</reference>
<comment type="caution">
    <text evidence="4">The sequence shown here is derived from an EMBL/GenBank/DDBJ whole genome shotgun (WGS) entry which is preliminary data.</text>
</comment>
<dbReference type="AlphaFoldDB" id="A0AAN6YDM0"/>